<evidence type="ECO:0000313" key="2">
    <source>
        <dbReference type="Proteomes" id="UP000238348"/>
    </source>
</evidence>
<proteinExistence type="predicted"/>
<dbReference type="RefSeq" id="WP_104983736.1">
    <property type="nucleotide sequence ID" value="NZ_CP012673.1"/>
</dbReference>
<evidence type="ECO:0000313" key="1">
    <source>
        <dbReference type="EMBL" id="AUX45343.1"/>
    </source>
</evidence>
<dbReference type="AlphaFoldDB" id="A0A2L0F1D3"/>
<dbReference type="EMBL" id="CP012673">
    <property type="protein sequence ID" value="AUX45343.1"/>
    <property type="molecule type" value="Genomic_DNA"/>
</dbReference>
<sequence length="83" mass="9099">MKPSYDDGTLAAYFQPLGPALWEDSVLGPLLRRIAVEDPDLIAAVADVDRSQIRDTLRRAPLERLQAAFSMAEALSGFRRVAG</sequence>
<gene>
    <name evidence="1" type="ORF">SOCE26_068250</name>
</gene>
<name>A0A2L0F1D3_SORCE</name>
<protein>
    <submittedName>
        <fullName evidence="1">Uncharacterized protein</fullName>
    </submittedName>
</protein>
<dbReference type="OrthoDB" id="9909398at2"/>
<accession>A0A2L0F1D3</accession>
<reference evidence="1 2" key="1">
    <citation type="submission" date="2015-09" db="EMBL/GenBank/DDBJ databases">
        <title>Sorangium comparison.</title>
        <authorList>
            <person name="Zaburannyi N."/>
            <person name="Bunk B."/>
            <person name="Overmann J."/>
            <person name="Mueller R."/>
        </authorList>
    </citation>
    <scope>NUCLEOTIDE SEQUENCE [LARGE SCALE GENOMIC DNA]</scope>
    <source>
        <strain evidence="1 2">So ce26</strain>
    </source>
</reference>
<organism evidence="1 2">
    <name type="scientific">Sorangium cellulosum</name>
    <name type="common">Polyangium cellulosum</name>
    <dbReference type="NCBI Taxonomy" id="56"/>
    <lineage>
        <taxon>Bacteria</taxon>
        <taxon>Pseudomonadati</taxon>
        <taxon>Myxococcota</taxon>
        <taxon>Polyangia</taxon>
        <taxon>Polyangiales</taxon>
        <taxon>Polyangiaceae</taxon>
        <taxon>Sorangium</taxon>
    </lineage>
</organism>
<dbReference type="Proteomes" id="UP000238348">
    <property type="component" value="Chromosome"/>
</dbReference>